<dbReference type="EMBL" id="JAAVJI010000001">
    <property type="protein sequence ID" value="NJO99539.1"/>
    <property type="molecule type" value="Genomic_DNA"/>
</dbReference>
<organism evidence="1 2">
    <name type="scientific">Pseudomonas quercus</name>
    <dbReference type="NCBI Taxonomy" id="2722792"/>
    <lineage>
        <taxon>Bacteria</taxon>
        <taxon>Pseudomonadati</taxon>
        <taxon>Pseudomonadota</taxon>
        <taxon>Gammaproteobacteria</taxon>
        <taxon>Pseudomonadales</taxon>
        <taxon>Pseudomonadaceae</taxon>
        <taxon>Pseudomonas</taxon>
    </lineage>
</organism>
<sequence>MPDVDIAQLVRDALLAAGCTPGQIGSFDGHSTIELEFSNLPAVNVSMIEQDVWLWAHVAELTPAIRASAAEPLLNFLMKGFGAARTQQLQLTDVEGVLELRVCLSDNALASPQGMMDALEGFIGAMEELKELLRV</sequence>
<gene>
    <name evidence="1" type="ORF">HBH25_01480</name>
</gene>
<dbReference type="PRINTS" id="PR01305">
    <property type="entry name" value="SSPAKPROTEIN"/>
</dbReference>
<dbReference type="Gene3D" id="3.30.1460.10">
    <property type="match status" value="1"/>
</dbReference>
<evidence type="ECO:0000313" key="2">
    <source>
        <dbReference type="Proteomes" id="UP000746535"/>
    </source>
</evidence>
<name>A0ABX0Y8C0_9PSED</name>
<keyword evidence="2" id="KW-1185">Reference proteome</keyword>
<dbReference type="CDD" id="cd17035">
    <property type="entry name" value="T3SC_IB_Spa15-like"/>
    <property type="match status" value="1"/>
</dbReference>
<dbReference type="InterPro" id="IPR003065">
    <property type="entry name" value="Invas_SpaK"/>
</dbReference>
<accession>A0ABX0Y8C0</accession>
<evidence type="ECO:0000313" key="1">
    <source>
        <dbReference type="EMBL" id="NJO99539.1"/>
    </source>
</evidence>
<protein>
    <submittedName>
        <fullName evidence="1">Invasion protein B family</fullName>
    </submittedName>
</protein>
<proteinExistence type="predicted"/>
<dbReference type="SUPFAM" id="SSF69635">
    <property type="entry name" value="Type III secretory system chaperone-like"/>
    <property type="match status" value="1"/>
</dbReference>
<comment type="caution">
    <text evidence="1">The sequence shown here is derived from an EMBL/GenBank/DDBJ whole genome shotgun (WGS) entry which is preliminary data.</text>
</comment>
<dbReference type="Pfam" id="PF03519">
    <property type="entry name" value="Invas_SpaK"/>
    <property type="match status" value="1"/>
</dbReference>
<reference evidence="1 2" key="1">
    <citation type="submission" date="2020-03" db="EMBL/GenBank/DDBJ databases">
        <authorList>
            <person name="Wang L."/>
            <person name="He N."/>
            <person name="Li Y."/>
            <person name="Fang Y."/>
            <person name="Zhang F."/>
        </authorList>
    </citation>
    <scope>NUCLEOTIDE SEQUENCE [LARGE SCALE GENOMIC DNA]</scope>
    <source>
        <strain evidence="2">hsmgli-8</strain>
    </source>
</reference>
<dbReference type="Proteomes" id="UP000746535">
    <property type="component" value="Unassembled WGS sequence"/>
</dbReference>
<dbReference type="RefSeq" id="WP_168080783.1">
    <property type="nucleotide sequence ID" value="NZ_JAAVJI010000001.1"/>
</dbReference>